<evidence type="ECO:0000256" key="4">
    <source>
        <dbReference type="ARBA" id="ARBA00022847"/>
    </source>
</evidence>
<evidence type="ECO:0000256" key="5">
    <source>
        <dbReference type="ARBA" id="ARBA00022989"/>
    </source>
</evidence>
<dbReference type="NCBIfam" id="TIGR01197">
    <property type="entry name" value="nramp"/>
    <property type="match status" value="1"/>
</dbReference>
<keyword evidence="6 7" id="KW-0472">Membrane</keyword>
<evidence type="ECO:0000313" key="8">
    <source>
        <dbReference type="EMBL" id="TCT06638.1"/>
    </source>
</evidence>
<keyword evidence="5 7" id="KW-1133">Transmembrane helix</keyword>
<dbReference type="InterPro" id="IPR001046">
    <property type="entry name" value="NRAMP_fam"/>
</dbReference>
<feature type="transmembrane region" description="Helical" evidence="7">
    <location>
        <begin position="418"/>
        <end position="442"/>
    </location>
</feature>
<evidence type="ECO:0000256" key="3">
    <source>
        <dbReference type="ARBA" id="ARBA00022692"/>
    </source>
</evidence>
<dbReference type="NCBIfam" id="NF001923">
    <property type="entry name" value="PRK00701.1"/>
    <property type="match status" value="1"/>
</dbReference>
<dbReference type="RefSeq" id="WP_132030126.1">
    <property type="nucleotide sequence ID" value="NZ_SMAI01000002.1"/>
</dbReference>
<evidence type="ECO:0000256" key="2">
    <source>
        <dbReference type="ARBA" id="ARBA00022448"/>
    </source>
</evidence>
<evidence type="ECO:0000256" key="6">
    <source>
        <dbReference type="ARBA" id="ARBA00023136"/>
    </source>
</evidence>
<dbReference type="AlphaFoldDB" id="A0A4V2UYA6"/>
<dbReference type="GO" id="GO:0005886">
    <property type="term" value="C:plasma membrane"/>
    <property type="evidence" value="ECO:0007669"/>
    <property type="project" value="TreeGrafter"/>
</dbReference>
<dbReference type="PANTHER" id="PTHR11706">
    <property type="entry name" value="SOLUTE CARRIER PROTEIN FAMILY 11 MEMBER"/>
    <property type="match status" value="1"/>
</dbReference>
<dbReference type="GO" id="GO:0034755">
    <property type="term" value="P:iron ion transmembrane transport"/>
    <property type="evidence" value="ECO:0007669"/>
    <property type="project" value="TreeGrafter"/>
</dbReference>
<dbReference type="GO" id="GO:0005384">
    <property type="term" value="F:manganese ion transmembrane transporter activity"/>
    <property type="evidence" value="ECO:0007669"/>
    <property type="project" value="TreeGrafter"/>
</dbReference>
<accession>A0A4V2UYA6</accession>
<name>A0A4V2UYA6_9HYPH</name>
<dbReference type="GO" id="GO:0015293">
    <property type="term" value="F:symporter activity"/>
    <property type="evidence" value="ECO:0007669"/>
    <property type="project" value="UniProtKB-KW"/>
</dbReference>
<comment type="caution">
    <text evidence="8">The sequence shown here is derived from an EMBL/GenBank/DDBJ whole genome shotgun (WGS) entry which is preliminary data.</text>
</comment>
<dbReference type="PRINTS" id="PR00447">
    <property type="entry name" value="NATRESASSCMP"/>
</dbReference>
<feature type="transmembrane region" description="Helical" evidence="7">
    <location>
        <begin position="263"/>
        <end position="287"/>
    </location>
</feature>
<dbReference type="Pfam" id="PF01566">
    <property type="entry name" value="Nramp"/>
    <property type="match status" value="1"/>
</dbReference>
<feature type="transmembrane region" description="Helical" evidence="7">
    <location>
        <begin position="70"/>
        <end position="92"/>
    </location>
</feature>
<keyword evidence="4" id="KW-0769">Symport</keyword>
<feature type="transmembrane region" description="Helical" evidence="7">
    <location>
        <begin position="143"/>
        <end position="162"/>
    </location>
</feature>
<dbReference type="EMBL" id="SMAI01000002">
    <property type="protein sequence ID" value="TCT06638.1"/>
    <property type="molecule type" value="Genomic_DNA"/>
</dbReference>
<dbReference type="Proteomes" id="UP000294664">
    <property type="component" value="Unassembled WGS sequence"/>
</dbReference>
<reference evidence="8 9" key="1">
    <citation type="submission" date="2019-03" db="EMBL/GenBank/DDBJ databases">
        <title>Genomic Encyclopedia of Type Strains, Phase IV (KMG-IV): sequencing the most valuable type-strain genomes for metagenomic binning, comparative biology and taxonomic classification.</title>
        <authorList>
            <person name="Goeker M."/>
        </authorList>
    </citation>
    <scope>NUCLEOTIDE SEQUENCE [LARGE SCALE GENOMIC DNA]</scope>
    <source>
        <strain evidence="8 9">DSM 9035</strain>
    </source>
</reference>
<keyword evidence="3 7" id="KW-0812">Transmembrane</keyword>
<keyword evidence="2" id="KW-0813">Transport</keyword>
<dbReference type="PANTHER" id="PTHR11706:SF33">
    <property type="entry name" value="NATURAL RESISTANCE-ASSOCIATED MACROPHAGE PROTEIN 2"/>
    <property type="match status" value="1"/>
</dbReference>
<comment type="subcellular location">
    <subcellularLocation>
        <location evidence="1">Membrane</location>
        <topology evidence="1">Multi-pass membrane protein</topology>
    </subcellularLocation>
</comment>
<feature type="transmembrane region" description="Helical" evidence="7">
    <location>
        <begin position="210"/>
        <end position="234"/>
    </location>
</feature>
<protein>
    <submittedName>
        <fullName evidence="8">Manganese transport protein</fullName>
    </submittedName>
</protein>
<evidence type="ECO:0000256" key="7">
    <source>
        <dbReference type="SAM" id="Phobius"/>
    </source>
</evidence>
<proteinExistence type="predicted"/>
<feature type="transmembrane region" description="Helical" evidence="7">
    <location>
        <begin position="351"/>
        <end position="372"/>
    </location>
</feature>
<evidence type="ECO:0000313" key="9">
    <source>
        <dbReference type="Proteomes" id="UP000294664"/>
    </source>
</evidence>
<gene>
    <name evidence="8" type="ORF">EDC64_102116</name>
</gene>
<feature type="transmembrane region" description="Helical" evidence="7">
    <location>
        <begin position="113"/>
        <end position="137"/>
    </location>
</feature>
<feature type="transmembrane region" description="Helical" evidence="7">
    <location>
        <begin position="307"/>
        <end position="339"/>
    </location>
</feature>
<feature type="transmembrane region" description="Helical" evidence="7">
    <location>
        <begin position="169"/>
        <end position="190"/>
    </location>
</feature>
<dbReference type="GO" id="GO:0015086">
    <property type="term" value="F:cadmium ion transmembrane transporter activity"/>
    <property type="evidence" value="ECO:0007669"/>
    <property type="project" value="TreeGrafter"/>
</dbReference>
<feature type="transmembrane region" description="Helical" evidence="7">
    <location>
        <begin position="378"/>
        <end position="398"/>
    </location>
</feature>
<feature type="transmembrane region" description="Helical" evidence="7">
    <location>
        <begin position="34"/>
        <end position="50"/>
    </location>
</feature>
<organism evidence="8 9">
    <name type="scientific">Aquabacter spiritensis</name>
    <dbReference type="NCBI Taxonomy" id="933073"/>
    <lineage>
        <taxon>Bacteria</taxon>
        <taxon>Pseudomonadati</taxon>
        <taxon>Pseudomonadota</taxon>
        <taxon>Alphaproteobacteria</taxon>
        <taxon>Hyphomicrobiales</taxon>
        <taxon>Xanthobacteraceae</taxon>
        <taxon>Aquabacter</taxon>
    </lineage>
</organism>
<evidence type="ECO:0000256" key="1">
    <source>
        <dbReference type="ARBA" id="ARBA00004141"/>
    </source>
</evidence>
<dbReference type="NCBIfam" id="NF037982">
    <property type="entry name" value="Nramp_1"/>
    <property type="match status" value="1"/>
</dbReference>
<dbReference type="OrthoDB" id="9787548at2"/>
<keyword evidence="9" id="KW-1185">Reference proteome</keyword>
<sequence length="445" mass="48595">MGKTTETRPQAPEIPLPRGEAYALPGAAPVHRPAWWKFFGPAFIISIGYFDPGNWATDLQAGSQFGYTLLWVLSLSCLIGALVQNLCAKLGIASGKDLAQHCAERYPPWMAKIFFVSAVISMMATDLAEIIGVAVALHLLFGIPLWQGAIITIIDVFLILLLNRWGFRAVEMVFLTFLTSVSVMYVAEMFMSRPDYMAVALDSVIPSADILAADALFVAVGIIGATIMPHNLYLHSHLALSRLREKLAAPETLYRWSLWDTNISLFVAWFINAAILVVAAAVFHPIFLKDGTVIQSFNDAYKTLVPILSQSAGLIFALALLVSGVASSTSATLAGQVVFEGFLKMEHVNPFLIRLVTRLVTMAPALIAILMHAHPVDILMWSQVILSIQLPFAMLPLVMLTDDRAVMGAMVNRGWVRLVMWPATAILLVLNIVVLGQTIGWIPGG</sequence>